<evidence type="ECO:0000313" key="2">
    <source>
        <dbReference type="EMBL" id="SPC34971.1"/>
    </source>
</evidence>
<feature type="chain" id="PRO_5016427597" evidence="1">
    <location>
        <begin position="26"/>
        <end position="48"/>
    </location>
</feature>
<sequence>MPQISPMNWGLLILTFIIVTTTVMASLPTFQMESMKTSKATKKYKTLP</sequence>
<geneLocation type="mitochondrion" evidence="2"/>
<keyword evidence="2" id="KW-0496">Mitochondrion</keyword>
<gene>
    <name evidence="2" type="primary">ATP8</name>
    <name evidence="2" type="ORF">PLST15_MT-025</name>
</gene>
<dbReference type="AlphaFoldDB" id="A0A330JGL1"/>
<reference evidence="2" key="1">
    <citation type="submission" date="2018-06" db="EMBL/GenBank/DDBJ databases">
        <authorList>
            <person name="Zhirakovskaya E."/>
        </authorList>
    </citation>
    <scope>NUCLEOTIDE SEQUENCE</scope>
</reference>
<organism evidence="2">
    <name type="scientific">Paraleius leontonychus</name>
    <dbReference type="NCBI Taxonomy" id="1807943"/>
    <lineage>
        <taxon>Eukaryota</taxon>
        <taxon>Metazoa</taxon>
        <taxon>Ecdysozoa</taxon>
        <taxon>Arthropoda</taxon>
        <taxon>Chelicerata</taxon>
        <taxon>Arachnida</taxon>
        <taxon>Acari</taxon>
        <taxon>Acariformes</taxon>
        <taxon>Sarcoptiformes</taxon>
        <taxon>Oribatida</taxon>
        <taxon>Brachypylina</taxon>
        <taxon>Oripodoidea</taxon>
        <taxon>Scheloribatidae</taxon>
        <taxon>Paraleius</taxon>
    </lineage>
</organism>
<evidence type="ECO:0000256" key="1">
    <source>
        <dbReference type="SAM" id="SignalP"/>
    </source>
</evidence>
<keyword evidence="1" id="KW-0732">Signal</keyword>
<dbReference type="EMBL" id="LT984407">
    <property type="protein sequence ID" value="SPC34971.1"/>
    <property type="molecule type" value="Genomic_DNA"/>
</dbReference>
<feature type="signal peptide" evidence="1">
    <location>
        <begin position="1"/>
        <end position="25"/>
    </location>
</feature>
<protein>
    <submittedName>
        <fullName evidence="2">ATP synthase F0 subunit 8</fullName>
    </submittedName>
</protein>
<proteinExistence type="predicted"/>
<accession>A0A330JGL1</accession>
<name>A0A330JGL1_9ACAR</name>